<keyword evidence="4" id="KW-1185">Reference proteome</keyword>
<dbReference type="EC" id="5.1.2.3" evidence="3"/>
<dbReference type="RefSeq" id="WP_259315103.1">
    <property type="nucleotide sequence ID" value="NZ_CP087164.1"/>
</dbReference>
<proteinExistence type="inferred from homology"/>
<dbReference type="Gene3D" id="3.90.226.10">
    <property type="entry name" value="2-enoyl-CoA Hydratase, Chain A, domain 1"/>
    <property type="match status" value="1"/>
</dbReference>
<gene>
    <name evidence="3" type="primary">fadJ_1</name>
    <name evidence="3" type="ORF">DSM104329_01804</name>
</gene>
<evidence type="ECO:0000256" key="1">
    <source>
        <dbReference type="ARBA" id="ARBA00005254"/>
    </source>
</evidence>
<dbReference type="PANTHER" id="PTHR11941:SF54">
    <property type="entry name" value="ENOYL-COA HYDRATASE, MITOCHONDRIAL"/>
    <property type="match status" value="1"/>
</dbReference>
<evidence type="ECO:0000256" key="2">
    <source>
        <dbReference type="RuleBase" id="RU003707"/>
    </source>
</evidence>
<dbReference type="InterPro" id="IPR029045">
    <property type="entry name" value="ClpP/crotonase-like_dom_sf"/>
</dbReference>
<reference evidence="3" key="1">
    <citation type="journal article" date="2022" name="Int. J. Syst. Evol. Microbiol.">
        <title>Pseudomonas aegrilactucae sp. nov. and Pseudomonas morbosilactucae sp. nov., pathogens causing bacterial rot of lettuce in Japan.</title>
        <authorList>
            <person name="Sawada H."/>
            <person name="Fujikawa T."/>
            <person name="Satou M."/>
        </authorList>
    </citation>
    <scope>NUCLEOTIDE SEQUENCE</scope>
    <source>
        <strain evidence="3">0166_1</strain>
    </source>
</reference>
<name>A0A9E7BZK4_9ACTN</name>
<sequence length="276" mass="30651">MSVWEVEERDGIIVAAHNNPPMNYFIGASAAGLAEMLPRWREPDVRVVIITGAIPDRYITHYSVEELVDLAEDREDLIRRSYDLIYGWHTLLQSLSYLDKPIIAAMTGDTGGGGLELSLNCDIRIMQRGDYLLGFPEASLGILTGTGSQLLERAIGRSRALDFLLRSRYVTPEGALELGIVNELADDARARALEVAERLRTNSAVALTAAKRSVVRGANLPMQEGLRVEAEEWLKTIVTDEAIDAMRDYVAQPFDKRRDWVRDHGAWPEPGMATGS</sequence>
<dbReference type="PANTHER" id="PTHR11941">
    <property type="entry name" value="ENOYL-COA HYDRATASE-RELATED"/>
    <property type="match status" value="1"/>
</dbReference>
<dbReference type="InterPro" id="IPR018376">
    <property type="entry name" value="Enoyl-CoA_hyd/isom_CS"/>
</dbReference>
<keyword evidence="3" id="KW-0413">Isomerase</keyword>
<accession>A0A9E7BZK4</accession>
<dbReference type="InterPro" id="IPR001753">
    <property type="entry name" value="Enoyl-CoA_hydra/iso"/>
</dbReference>
<protein>
    <submittedName>
        <fullName evidence="3">Fatty acid oxidation complex subunit alpha</fullName>
        <ecNumber evidence="3">5.1.2.3</ecNumber>
    </submittedName>
</protein>
<dbReference type="Pfam" id="PF00378">
    <property type="entry name" value="ECH_1"/>
    <property type="match status" value="1"/>
</dbReference>
<evidence type="ECO:0000313" key="4">
    <source>
        <dbReference type="Proteomes" id="UP001162834"/>
    </source>
</evidence>
<dbReference type="GO" id="GO:0008692">
    <property type="term" value="F:3-hydroxybutyryl-CoA epimerase activity"/>
    <property type="evidence" value="ECO:0007669"/>
    <property type="project" value="UniProtKB-EC"/>
</dbReference>
<evidence type="ECO:0000313" key="3">
    <source>
        <dbReference type="EMBL" id="UGS35416.1"/>
    </source>
</evidence>
<dbReference type="PROSITE" id="PS00166">
    <property type="entry name" value="ENOYL_COA_HYDRATASE"/>
    <property type="match status" value="1"/>
</dbReference>
<dbReference type="AlphaFoldDB" id="A0A9E7BZK4"/>
<comment type="similarity">
    <text evidence="1 2">Belongs to the enoyl-CoA hydratase/isomerase family.</text>
</comment>
<organism evidence="3 4">
    <name type="scientific">Capillimicrobium parvum</name>
    <dbReference type="NCBI Taxonomy" id="2884022"/>
    <lineage>
        <taxon>Bacteria</taxon>
        <taxon>Bacillati</taxon>
        <taxon>Actinomycetota</taxon>
        <taxon>Thermoleophilia</taxon>
        <taxon>Solirubrobacterales</taxon>
        <taxon>Capillimicrobiaceae</taxon>
        <taxon>Capillimicrobium</taxon>
    </lineage>
</organism>
<dbReference type="CDD" id="cd06558">
    <property type="entry name" value="crotonase-like"/>
    <property type="match status" value="1"/>
</dbReference>
<dbReference type="KEGG" id="sbae:DSM104329_01804"/>
<dbReference type="SUPFAM" id="SSF52096">
    <property type="entry name" value="ClpP/crotonase"/>
    <property type="match status" value="1"/>
</dbReference>
<dbReference type="Proteomes" id="UP001162834">
    <property type="component" value="Chromosome"/>
</dbReference>
<dbReference type="EMBL" id="CP087164">
    <property type="protein sequence ID" value="UGS35416.1"/>
    <property type="molecule type" value="Genomic_DNA"/>
</dbReference>
<dbReference type="GO" id="GO:0006635">
    <property type="term" value="P:fatty acid beta-oxidation"/>
    <property type="evidence" value="ECO:0007669"/>
    <property type="project" value="TreeGrafter"/>
</dbReference>